<feature type="domain" description="VIT" evidence="1">
    <location>
        <begin position="14"/>
        <end position="180"/>
    </location>
</feature>
<proteinExistence type="predicted"/>
<evidence type="ECO:0000313" key="2">
    <source>
        <dbReference type="EMBL" id="CAF1373659.1"/>
    </source>
</evidence>
<protein>
    <recommendedName>
        <fullName evidence="1">VIT domain-containing protein</fullName>
    </recommendedName>
</protein>
<accession>A0A815T111</accession>
<reference evidence="3" key="1">
    <citation type="submission" date="2021-02" db="EMBL/GenBank/DDBJ databases">
        <authorList>
            <person name="Nowell W R."/>
        </authorList>
    </citation>
    <scope>NUCLEOTIDE SEQUENCE</scope>
</reference>
<dbReference type="OrthoDB" id="10052274at2759"/>
<evidence type="ECO:0000259" key="1">
    <source>
        <dbReference type="PROSITE" id="PS51468"/>
    </source>
</evidence>
<evidence type="ECO:0000313" key="4">
    <source>
        <dbReference type="Proteomes" id="UP000663828"/>
    </source>
</evidence>
<dbReference type="EMBL" id="CAJNOJ010000290">
    <property type="protein sequence ID" value="CAF1373659.1"/>
    <property type="molecule type" value="Genomic_DNA"/>
</dbReference>
<name>A0A815T111_ADIRI</name>
<evidence type="ECO:0000313" key="3">
    <source>
        <dbReference type="EMBL" id="CAF1499141.1"/>
    </source>
</evidence>
<dbReference type="PROSITE" id="PS51468">
    <property type="entry name" value="VIT"/>
    <property type="match status" value="1"/>
</dbReference>
<gene>
    <name evidence="2" type="ORF">EDS130_LOCUS34523</name>
    <name evidence="3" type="ORF">XAT740_LOCUS39551</name>
</gene>
<comment type="caution">
    <text evidence="3">The sequence shown here is derived from an EMBL/GenBank/DDBJ whole genome shotgun (WGS) entry which is preliminary data.</text>
</comment>
<dbReference type="Pfam" id="PF08487">
    <property type="entry name" value="VIT"/>
    <property type="match status" value="1"/>
</dbReference>
<dbReference type="InterPro" id="IPR013694">
    <property type="entry name" value="VIT"/>
</dbReference>
<organism evidence="3 4">
    <name type="scientific">Adineta ricciae</name>
    <name type="common">Rotifer</name>
    <dbReference type="NCBI Taxonomy" id="249248"/>
    <lineage>
        <taxon>Eukaryota</taxon>
        <taxon>Metazoa</taxon>
        <taxon>Spiralia</taxon>
        <taxon>Gnathifera</taxon>
        <taxon>Rotifera</taxon>
        <taxon>Eurotatoria</taxon>
        <taxon>Bdelloidea</taxon>
        <taxon>Adinetida</taxon>
        <taxon>Adinetidae</taxon>
        <taxon>Adineta</taxon>
    </lineage>
</organism>
<sequence>MSRTSFPMYFGQKKKFGGDAASTSLTKINLKVEQQVNASFPLIHKTATTMTFKNDYHTGLEGVLEFTLPDTARICGFGQYRTITFRAIQRVKHDGNRFVVKKFDSVELSCKISIEIVPIVFAYTYGLDVEKEKARVTFEKEVRKGVDPGLVKMVTGNIFRTRICPIEAGRTRIIRVIYQDQAQIEDGHFILNIPIHFTTNLDSLDISLICTQTKNNTKPKILSRTNFQQQFHQSND</sequence>
<dbReference type="AlphaFoldDB" id="A0A815T111"/>
<dbReference type="Proteomes" id="UP000663852">
    <property type="component" value="Unassembled WGS sequence"/>
</dbReference>
<dbReference type="Proteomes" id="UP000663828">
    <property type="component" value="Unassembled WGS sequence"/>
</dbReference>
<keyword evidence="4" id="KW-1185">Reference proteome</keyword>
<dbReference type="EMBL" id="CAJNOR010004396">
    <property type="protein sequence ID" value="CAF1499141.1"/>
    <property type="molecule type" value="Genomic_DNA"/>
</dbReference>